<feature type="transmembrane region" description="Helical" evidence="7">
    <location>
        <begin position="191"/>
        <end position="213"/>
    </location>
</feature>
<accession>A0A6A7A5J2</accession>
<evidence type="ECO:0000313" key="9">
    <source>
        <dbReference type="EMBL" id="KAF2828104.1"/>
    </source>
</evidence>
<feature type="transmembrane region" description="Helical" evidence="7">
    <location>
        <begin position="109"/>
        <end position="136"/>
    </location>
</feature>
<evidence type="ECO:0000256" key="6">
    <source>
        <dbReference type="SAM" id="MobiDB-lite"/>
    </source>
</evidence>
<proteinExistence type="inferred from homology"/>
<name>A0A6A7A5J2_9PLEO</name>
<dbReference type="Pfam" id="PF20684">
    <property type="entry name" value="Fung_rhodopsin"/>
    <property type="match status" value="1"/>
</dbReference>
<dbReference type="InterPro" id="IPR052337">
    <property type="entry name" value="SAT4-like"/>
</dbReference>
<keyword evidence="2 7" id="KW-0812">Transmembrane</keyword>
<feature type="transmembrane region" description="Helical" evidence="7">
    <location>
        <begin position="225"/>
        <end position="245"/>
    </location>
</feature>
<dbReference type="PANTHER" id="PTHR33048:SF47">
    <property type="entry name" value="INTEGRAL MEMBRANE PROTEIN-RELATED"/>
    <property type="match status" value="1"/>
</dbReference>
<sequence>MNPTTSPSDPWTIPVHEPPPGVVSDFNQRSDLLDLTIAIVSIMLFFTVSILALRFWANWGPDTWKMDDWCALITSVVTLALGGVVIPVVGRFGKPDYNIPLGLMVLSIWFQRVTVAFFLVSAFATFLGKCCVLTLYYRLFGSSRPVRYQIYIVLVLSLTTMVIGIVIGVIWSPGPWSGRRRLLENLKSLLLILPVMSFIIDLVILLMPIPLIVRLNLSRRKKGAVLALFMTGAIAIAADGVAIYYRSRFYSDTGCRDASICALCSFIEAAVSIIVSSMPSAAKTWNQHITNSTVFIFICSKLGISNHTDVEVESMPSDFKKAKAKAAQKKRRGLWSLPSILTGGFSNVQASQKEFKSSRPDLEKRIDSPGRFSLHLNDPSNYIERPSAV</sequence>
<dbReference type="InterPro" id="IPR049326">
    <property type="entry name" value="Rhodopsin_dom_fungi"/>
</dbReference>
<feature type="transmembrane region" description="Helical" evidence="7">
    <location>
        <begin position="148"/>
        <end position="171"/>
    </location>
</feature>
<evidence type="ECO:0000313" key="10">
    <source>
        <dbReference type="Proteomes" id="UP000799424"/>
    </source>
</evidence>
<dbReference type="Proteomes" id="UP000799424">
    <property type="component" value="Unassembled WGS sequence"/>
</dbReference>
<feature type="transmembrane region" description="Helical" evidence="7">
    <location>
        <begin position="69"/>
        <end position="89"/>
    </location>
</feature>
<evidence type="ECO:0000256" key="4">
    <source>
        <dbReference type="ARBA" id="ARBA00023136"/>
    </source>
</evidence>
<evidence type="ECO:0000256" key="7">
    <source>
        <dbReference type="SAM" id="Phobius"/>
    </source>
</evidence>
<dbReference type="OrthoDB" id="444631at2759"/>
<protein>
    <recommendedName>
        <fullName evidence="8">Rhodopsin domain-containing protein</fullName>
    </recommendedName>
</protein>
<keyword evidence="4 7" id="KW-0472">Membrane</keyword>
<dbReference type="EMBL" id="MU006223">
    <property type="protein sequence ID" value="KAF2828104.1"/>
    <property type="molecule type" value="Genomic_DNA"/>
</dbReference>
<evidence type="ECO:0000256" key="5">
    <source>
        <dbReference type="ARBA" id="ARBA00038359"/>
    </source>
</evidence>
<evidence type="ECO:0000259" key="8">
    <source>
        <dbReference type="Pfam" id="PF20684"/>
    </source>
</evidence>
<dbReference type="GO" id="GO:0016020">
    <property type="term" value="C:membrane"/>
    <property type="evidence" value="ECO:0007669"/>
    <property type="project" value="UniProtKB-SubCell"/>
</dbReference>
<feature type="domain" description="Rhodopsin" evidence="8">
    <location>
        <begin position="53"/>
        <end position="283"/>
    </location>
</feature>
<evidence type="ECO:0000256" key="2">
    <source>
        <dbReference type="ARBA" id="ARBA00022692"/>
    </source>
</evidence>
<gene>
    <name evidence="9" type="ORF">CC86DRAFT_204310</name>
</gene>
<evidence type="ECO:0000256" key="1">
    <source>
        <dbReference type="ARBA" id="ARBA00004141"/>
    </source>
</evidence>
<evidence type="ECO:0000256" key="3">
    <source>
        <dbReference type="ARBA" id="ARBA00022989"/>
    </source>
</evidence>
<organism evidence="9 10">
    <name type="scientific">Ophiobolus disseminans</name>
    <dbReference type="NCBI Taxonomy" id="1469910"/>
    <lineage>
        <taxon>Eukaryota</taxon>
        <taxon>Fungi</taxon>
        <taxon>Dikarya</taxon>
        <taxon>Ascomycota</taxon>
        <taxon>Pezizomycotina</taxon>
        <taxon>Dothideomycetes</taxon>
        <taxon>Pleosporomycetidae</taxon>
        <taxon>Pleosporales</taxon>
        <taxon>Pleosporineae</taxon>
        <taxon>Phaeosphaeriaceae</taxon>
        <taxon>Ophiobolus</taxon>
    </lineage>
</organism>
<reference evidence="9" key="1">
    <citation type="journal article" date="2020" name="Stud. Mycol.">
        <title>101 Dothideomycetes genomes: a test case for predicting lifestyles and emergence of pathogens.</title>
        <authorList>
            <person name="Haridas S."/>
            <person name="Albert R."/>
            <person name="Binder M."/>
            <person name="Bloem J."/>
            <person name="Labutti K."/>
            <person name="Salamov A."/>
            <person name="Andreopoulos B."/>
            <person name="Baker S."/>
            <person name="Barry K."/>
            <person name="Bills G."/>
            <person name="Bluhm B."/>
            <person name="Cannon C."/>
            <person name="Castanera R."/>
            <person name="Culley D."/>
            <person name="Daum C."/>
            <person name="Ezra D."/>
            <person name="Gonzalez J."/>
            <person name="Henrissat B."/>
            <person name="Kuo A."/>
            <person name="Liang C."/>
            <person name="Lipzen A."/>
            <person name="Lutzoni F."/>
            <person name="Magnuson J."/>
            <person name="Mondo S."/>
            <person name="Nolan M."/>
            <person name="Ohm R."/>
            <person name="Pangilinan J."/>
            <person name="Park H.-J."/>
            <person name="Ramirez L."/>
            <person name="Alfaro M."/>
            <person name="Sun H."/>
            <person name="Tritt A."/>
            <person name="Yoshinaga Y."/>
            <person name="Zwiers L.-H."/>
            <person name="Turgeon B."/>
            <person name="Goodwin S."/>
            <person name="Spatafora J."/>
            <person name="Crous P."/>
            <person name="Grigoriev I."/>
        </authorList>
    </citation>
    <scope>NUCLEOTIDE SEQUENCE</scope>
    <source>
        <strain evidence="9">CBS 113818</strain>
    </source>
</reference>
<keyword evidence="10" id="KW-1185">Reference proteome</keyword>
<feature type="compositionally biased region" description="Basic and acidic residues" evidence="6">
    <location>
        <begin position="353"/>
        <end position="368"/>
    </location>
</feature>
<comment type="similarity">
    <text evidence="5">Belongs to the SAT4 family.</text>
</comment>
<keyword evidence="3 7" id="KW-1133">Transmembrane helix</keyword>
<dbReference type="AlphaFoldDB" id="A0A6A7A5J2"/>
<comment type="subcellular location">
    <subcellularLocation>
        <location evidence="1">Membrane</location>
        <topology evidence="1">Multi-pass membrane protein</topology>
    </subcellularLocation>
</comment>
<feature type="region of interest" description="Disordered" evidence="6">
    <location>
        <begin position="351"/>
        <end position="379"/>
    </location>
</feature>
<dbReference type="PANTHER" id="PTHR33048">
    <property type="entry name" value="PTH11-LIKE INTEGRAL MEMBRANE PROTEIN (AFU_ORTHOLOGUE AFUA_5G11245)"/>
    <property type="match status" value="1"/>
</dbReference>
<feature type="transmembrane region" description="Helical" evidence="7">
    <location>
        <begin position="35"/>
        <end position="57"/>
    </location>
</feature>